<evidence type="ECO:0000256" key="1">
    <source>
        <dbReference type="SAM" id="SignalP"/>
    </source>
</evidence>
<dbReference type="Gene3D" id="2.160.20.10">
    <property type="entry name" value="Single-stranded right-handed beta-helix, Pectin lyase-like"/>
    <property type="match status" value="3"/>
</dbReference>
<feature type="chain" id="PRO_5045334707" evidence="1">
    <location>
        <begin position="25"/>
        <end position="1023"/>
    </location>
</feature>
<sequence>MSCLSFWIHGSALLLVALSNGVSCSPAITQIIPDNTLPTNSIVLPGCPDCTIDGGTVRGTNLFHSFREFSIPIGGAARFNNAVSIQNILTRVTDSASNIDGLIQTNGTANLFLINPNGIVFGSNARLDVHGSFVATTANAVQFGDQGVFSASVPASPALLTVNPSALLFNQLQAAPIVNQSVAVAGVSPGGFGVFGLRVPNGRNLLLVGGAVQLDQGGVAALGGRVELGGLAAPGVVALTSEYQLGFPAGVERADVSLMNGAVVDVAADGRGDVVVTARNIDLRQQSAIYAGIVAPGGTVTRQAGAIALDATGAVTLDGEGSTLENSASANVLGNGGDIQMRARSFAVTNGANVLTLNGLQGNAGNITIEMTDAIAVDGFGRQLSSAIASQVGRGVGNGGNVTLTTRRLSLTNSGNVGTATFARGNAGDVRIVADTLTVDGVGSTRSSGITSSVAPRAVGNGGVIDIQTGLLSVTNGGRLFASTFGQGNAGDIRVNARDRVALDGSGSNRFSSAIVSQVATPGIGDGGTLQLNAPTVTLTNGAQLATSTFGRGRAGDITIRTQDVVVFDGVGSNNSPSGAFSSVEARAIGNGGNLSIRSEAFRLTNNAGLFASTSGRGDAGKIQVQSGTVTLATDGRILSTVEPTGIGNGQEIAIQARSLALTSNAQINASTAGDGKAGQIQVVADSLEANTGGRLLTTTTSRRDAGDIRLQVRDRLSLSGADSGLFASTAVGSSGNGGTIFVQSNALALQDAARISVDSQGTGVGGDIGIQTDSLRLSDRSTISAETQSNTGGNITLNVPELLLLRVGSTISTTAGKAQGTGDGGNLTIAAGFVAGVSNENSDITANAFQGNGGNINITTQGIFGLSFRDRLTPLSDITASSQFGLNGIVTINTLAIDPIQGTVQLPTAFSTPPIAQGCQASSRTSRFVNQGRGGVSPSPIDPLTSDTIWQDWEAIDTPRTLERATPTEFENQEQAKAASEVPAIVEAQGWLIAPSGEVRLITQAEIVTPYGIEGSDRSLCQ</sequence>
<feature type="domain" description="Filamentous haemagglutinin FhaB/tRNA nuclease CdiA-like TPS" evidence="2">
    <location>
        <begin position="34"/>
        <end position="144"/>
    </location>
</feature>
<dbReference type="InterPro" id="IPR012334">
    <property type="entry name" value="Pectin_lyas_fold"/>
</dbReference>
<dbReference type="EMBL" id="JAMPLM010000047">
    <property type="protein sequence ID" value="MEP1061912.1"/>
    <property type="molecule type" value="Genomic_DNA"/>
</dbReference>
<proteinExistence type="predicted"/>
<name>A0ABV0KRQ9_9CYAN</name>
<comment type="caution">
    <text evidence="3">The sequence shown here is derived from an EMBL/GenBank/DDBJ whole genome shotgun (WGS) entry which is preliminary data.</text>
</comment>
<keyword evidence="1" id="KW-0732">Signal</keyword>
<organism evidence="3 4">
    <name type="scientific">Stenomitos frigidus AS-A4</name>
    <dbReference type="NCBI Taxonomy" id="2933935"/>
    <lineage>
        <taxon>Bacteria</taxon>
        <taxon>Bacillati</taxon>
        <taxon>Cyanobacteriota</taxon>
        <taxon>Cyanophyceae</taxon>
        <taxon>Leptolyngbyales</taxon>
        <taxon>Leptolyngbyaceae</taxon>
        <taxon>Stenomitos</taxon>
    </lineage>
</organism>
<reference evidence="3 4" key="1">
    <citation type="submission" date="2022-04" db="EMBL/GenBank/DDBJ databases">
        <title>Positive selection, recombination, and allopatry shape intraspecific diversity of widespread and dominant cyanobacteria.</title>
        <authorList>
            <person name="Wei J."/>
            <person name="Shu W."/>
            <person name="Hu C."/>
        </authorList>
    </citation>
    <scope>NUCLEOTIDE SEQUENCE [LARGE SCALE GENOMIC DNA]</scope>
    <source>
        <strain evidence="3 4">AS-A4</strain>
    </source>
</reference>
<evidence type="ECO:0000259" key="2">
    <source>
        <dbReference type="SMART" id="SM00912"/>
    </source>
</evidence>
<evidence type="ECO:0000313" key="3">
    <source>
        <dbReference type="EMBL" id="MEP1061912.1"/>
    </source>
</evidence>
<dbReference type="Pfam" id="PF05860">
    <property type="entry name" value="TPS"/>
    <property type="match status" value="1"/>
</dbReference>
<protein>
    <submittedName>
        <fullName evidence="3">Filamentous hemagglutinin N-terminal domain-containing protein</fullName>
    </submittedName>
</protein>
<accession>A0ABV0KRQ9</accession>
<keyword evidence="4" id="KW-1185">Reference proteome</keyword>
<dbReference type="SUPFAM" id="SSF51126">
    <property type="entry name" value="Pectin lyase-like"/>
    <property type="match status" value="4"/>
</dbReference>
<dbReference type="NCBIfam" id="TIGR01901">
    <property type="entry name" value="adhes_NPXG"/>
    <property type="match status" value="1"/>
</dbReference>
<dbReference type="InterPro" id="IPR011050">
    <property type="entry name" value="Pectin_lyase_fold/virulence"/>
</dbReference>
<dbReference type="RefSeq" id="WP_190450200.1">
    <property type="nucleotide sequence ID" value="NZ_JAMPLM010000047.1"/>
</dbReference>
<dbReference type="SMART" id="SM00912">
    <property type="entry name" value="Haemagg_act"/>
    <property type="match status" value="1"/>
</dbReference>
<dbReference type="InterPro" id="IPR008638">
    <property type="entry name" value="FhaB/CdiA-like_TPS"/>
</dbReference>
<dbReference type="Proteomes" id="UP001476950">
    <property type="component" value="Unassembled WGS sequence"/>
</dbReference>
<gene>
    <name evidence="3" type="ORF">NDI38_26415</name>
</gene>
<feature type="signal peptide" evidence="1">
    <location>
        <begin position="1"/>
        <end position="24"/>
    </location>
</feature>
<evidence type="ECO:0000313" key="4">
    <source>
        <dbReference type="Proteomes" id="UP001476950"/>
    </source>
</evidence>